<dbReference type="RefSeq" id="XP_060431869.1">
    <property type="nucleotide sequence ID" value="XM_060570887.1"/>
</dbReference>
<dbReference type="GeneID" id="85455413"/>
<dbReference type="Proteomes" id="UP001224890">
    <property type="component" value="Unassembled WGS sequence"/>
</dbReference>
<protein>
    <submittedName>
        <fullName evidence="1">Uncharacterized protein</fullName>
    </submittedName>
</protein>
<dbReference type="AlphaFoldDB" id="A0AAJ0AU41"/>
<reference evidence="1" key="1">
    <citation type="submission" date="2021-06" db="EMBL/GenBank/DDBJ databases">
        <title>Comparative genomics, transcriptomics and evolutionary studies reveal genomic signatures of adaptation to plant cell wall in hemibiotrophic fungi.</title>
        <authorList>
            <consortium name="DOE Joint Genome Institute"/>
            <person name="Baroncelli R."/>
            <person name="Diaz J.F."/>
            <person name="Benocci T."/>
            <person name="Peng M."/>
            <person name="Battaglia E."/>
            <person name="Haridas S."/>
            <person name="Andreopoulos W."/>
            <person name="Labutti K."/>
            <person name="Pangilinan J."/>
            <person name="Floch G.L."/>
            <person name="Makela M.R."/>
            <person name="Henrissat B."/>
            <person name="Grigoriev I.V."/>
            <person name="Crouch J.A."/>
            <person name="De Vries R.P."/>
            <person name="Sukno S.A."/>
            <person name="Thon M.R."/>
        </authorList>
    </citation>
    <scope>NUCLEOTIDE SEQUENCE</scope>
    <source>
        <strain evidence="1">CBS 193.32</strain>
    </source>
</reference>
<organism evidence="1 2">
    <name type="scientific">Colletotrichum godetiae</name>
    <dbReference type="NCBI Taxonomy" id="1209918"/>
    <lineage>
        <taxon>Eukaryota</taxon>
        <taxon>Fungi</taxon>
        <taxon>Dikarya</taxon>
        <taxon>Ascomycota</taxon>
        <taxon>Pezizomycotina</taxon>
        <taxon>Sordariomycetes</taxon>
        <taxon>Hypocreomycetidae</taxon>
        <taxon>Glomerellales</taxon>
        <taxon>Glomerellaceae</taxon>
        <taxon>Colletotrichum</taxon>
        <taxon>Colletotrichum acutatum species complex</taxon>
    </lineage>
</organism>
<accession>A0AAJ0AU41</accession>
<gene>
    <name evidence="1" type="ORF">BDP55DRAFT_58702</name>
</gene>
<evidence type="ECO:0000313" key="2">
    <source>
        <dbReference type="Proteomes" id="UP001224890"/>
    </source>
</evidence>
<dbReference type="EMBL" id="JAHMHR010000012">
    <property type="protein sequence ID" value="KAK1688174.1"/>
    <property type="molecule type" value="Genomic_DNA"/>
</dbReference>
<proteinExistence type="predicted"/>
<evidence type="ECO:0000313" key="1">
    <source>
        <dbReference type="EMBL" id="KAK1688174.1"/>
    </source>
</evidence>
<keyword evidence="2" id="KW-1185">Reference proteome</keyword>
<name>A0AAJ0AU41_9PEZI</name>
<sequence length="112" mass="12537">MNGVPAHTRKGNKATKMAALFITFFLFFLPRRSTTQGRISLYTALVSPRFRTHTRILDSISTEGQTHHCDCLFKMRKKAISGRNGIHIHEVSQIGSLFGRKTGMTITGNEGE</sequence>
<comment type="caution">
    <text evidence="1">The sequence shown here is derived from an EMBL/GenBank/DDBJ whole genome shotgun (WGS) entry which is preliminary data.</text>
</comment>